<dbReference type="AlphaFoldDB" id="A0AAN8MJM1"/>
<organism evidence="2 3">
    <name type="scientific">Orbilia javanica</name>
    <dbReference type="NCBI Taxonomy" id="47235"/>
    <lineage>
        <taxon>Eukaryota</taxon>
        <taxon>Fungi</taxon>
        <taxon>Dikarya</taxon>
        <taxon>Ascomycota</taxon>
        <taxon>Pezizomycotina</taxon>
        <taxon>Orbiliomycetes</taxon>
        <taxon>Orbiliales</taxon>
        <taxon>Orbiliaceae</taxon>
        <taxon>Orbilia</taxon>
    </lineage>
</organism>
<feature type="chain" id="PRO_5042935846" evidence="1">
    <location>
        <begin position="23"/>
        <end position="744"/>
    </location>
</feature>
<gene>
    <name evidence="2" type="ORF">TWF718_002134</name>
</gene>
<proteinExistence type="predicted"/>
<keyword evidence="3" id="KW-1185">Reference proteome</keyword>
<comment type="caution">
    <text evidence="2">The sequence shown here is derived from an EMBL/GenBank/DDBJ whole genome shotgun (WGS) entry which is preliminary data.</text>
</comment>
<evidence type="ECO:0000313" key="2">
    <source>
        <dbReference type="EMBL" id="KAK6331585.1"/>
    </source>
</evidence>
<reference evidence="2 3" key="1">
    <citation type="submission" date="2019-10" db="EMBL/GenBank/DDBJ databases">
        <authorList>
            <person name="Palmer J.M."/>
        </authorList>
    </citation>
    <scope>NUCLEOTIDE SEQUENCE [LARGE SCALE GENOMIC DNA]</scope>
    <source>
        <strain evidence="2 3">TWF718</strain>
    </source>
</reference>
<evidence type="ECO:0000256" key="1">
    <source>
        <dbReference type="SAM" id="SignalP"/>
    </source>
</evidence>
<dbReference type="EMBL" id="JAVHNR010000010">
    <property type="protein sequence ID" value="KAK6331585.1"/>
    <property type="molecule type" value="Genomic_DNA"/>
</dbReference>
<evidence type="ECO:0000313" key="3">
    <source>
        <dbReference type="Proteomes" id="UP001313282"/>
    </source>
</evidence>
<protein>
    <submittedName>
        <fullName evidence="2">Uncharacterized protein</fullName>
    </submittedName>
</protein>
<name>A0AAN8MJM1_9PEZI</name>
<sequence>MKLLGSLRPLVWVSAITNLVGSASVMAMESSSTIYPFGSLPRNGSSLTTYPLAITAVQATVGSIFPTILVTYSNHTLITRTVGPSPTLAPSPVRKAAKCTWQAVLPAPSPQSQNPPRVDTTAPSESFFTPSAFFRFIAALSTARFPLPKHTDLGFNVTEHSLYWINEVAHDKRCIGHLFHRESDIRVSICLPTTERTDPNIEKIHKSPPMKEIIATLKTIETDIQDRLVDPSQTKGAICVWGNVDAAGRPSNQTPSPQGEANIRIIRAGNYTLNSAEPMEGLPDEEQMVGWFLGISGQGKEFQTNRLSWGSNLRHDMNFGIKWDIIKSSFTPNDPKPGCSYSKEPFGQFRSQRKTSETGMKDHVYSAINSTINSLRVLSEDLFVSSKNNTIIRVIDEKDGDCVRKFCGGREDLTVSLCGFKSFDDLKQLDSENNYNGALNNRELMSDLVNYLRHQLESAALWHYDNPGKENNKKTFGPILNQLMCAFNSSNDTSVFPGTLKIYLGRKNSQLIPECEEYQPSRAGCGHFRLEINSKACTMLSGTCNYSKKGDRTFKDAVSVGNLIKARDSISSGSIARKFAQNLLGQTPPSWERWTRGLGSYYQPDNVYRETTYDQFFCDYDNNVKVSVYVEDKAKVGGTVDYNVPTKHLTRGLNFLIQEFNGAGDKDGGRISRNCQWGDGEIQNRQRNKTLGYFGFISSYEYKDAGWGPGFNNYPESTDWPWRFNITRLYPDDPCKDFSPIPFS</sequence>
<accession>A0AAN8MJM1</accession>
<dbReference type="Proteomes" id="UP001313282">
    <property type="component" value="Unassembled WGS sequence"/>
</dbReference>
<feature type="signal peptide" evidence="1">
    <location>
        <begin position="1"/>
        <end position="22"/>
    </location>
</feature>
<keyword evidence="1" id="KW-0732">Signal</keyword>